<protein>
    <recommendedName>
        <fullName evidence="8">DUF1656 domain-containing protein</fullName>
    </recommendedName>
</protein>
<feature type="transmembrane region" description="Helical" evidence="5">
    <location>
        <begin position="46"/>
        <end position="66"/>
    </location>
</feature>
<proteinExistence type="predicted"/>
<name>C3X2H1_9BURK</name>
<organism evidence="6 7">
    <name type="scientific">Oxalobacter paraformigenes</name>
    <dbReference type="NCBI Taxonomy" id="556268"/>
    <lineage>
        <taxon>Bacteria</taxon>
        <taxon>Pseudomonadati</taxon>
        <taxon>Pseudomonadota</taxon>
        <taxon>Betaproteobacteria</taxon>
        <taxon>Burkholderiales</taxon>
        <taxon>Oxalobacteraceae</taxon>
        <taxon>Oxalobacter</taxon>
    </lineage>
</organism>
<reference evidence="6" key="1">
    <citation type="submission" date="2011-10" db="EMBL/GenBank/DDBJ databases">
        <title>The Genome Sequence of Oxalobacter formigenes HOxBLS.</title>
        <authorList>
            <consortium name="The Broad Institute Genome Sequencing Platform"/>
            <person name="Earl A."/>
            <person name="Ward D."/>
            <person name="Feldgarden M."/>
            <person name="Gevers D."/>
            <person name="Allison M.J."/>
            <person name="Humphrey S."/>
            <person name="Young S.K."/>
            <person name="Zeng Q."/>
            <person name="Gargeya S."/>
            <person name="Fitzgerald M."/>
            <person name="Haas B."/>
            <person name="Abouelleil A."/>
            <person name="Alvarado L."/>
            <person name="Arachchi H.M."/>
            <person name="Berlin A."/>
            <person name="Brown A."/>
            <person name="Chapman S.B."/>
            <person name="Chen Z."/>
            <person name="Dunbar C."/>
            <person name="Freedman E."/>
            <person name="Gearin G."/>
            <person name="Goldberg J."/>
            <person name="Griggs A."/>
            <person name="Gujja S."/>
            <person name="Heiman D."/>
            <person name="Howarth C."/>
            <person name="Larson L."/>
            <person name="Lui A."/>
            <person name="MacDonald P.J.P."/>
            <person name="Montmayeur A."/>
            <person name="Murphy C."/>
            <person name="Neiman D."/>
            <person name="Pearson M."/>
            <person name="Priest M."/>
            <person name="Roberts A."/>
            <person name="Saif S."/>
            <person name="Shea T."/>
            <person name="Shenoy N."/>
            <person name="Sisk P."/>
            <person name="Stolte C."/>
            <person name="Sykes S."/>
            <person name="Wortman J."/>
            <person name="Nusbaum C."/>
            <person name="Birren B."/>
        </authorList>
    </citation>
    <scope>NUCLEOTIDE SEQUENCE [LARGE SCALE GENOMIC DNA]</scope>
    <source>
        <strain evidence="6">HOxBLS</strain>
    </source>
</reference>
<dbReference type="InterPro" id="IPR012451">
    <property type="entry name" value="DUF1656"/>
</dbReference>
<dbReference type="AlphaFoldDB" id="C3X2H1"/>
<evidence type="ECO:0000313" key="7">
    <source>
        <dbReference type="Proteomes" id="UP000003973"/>
    </source>
</evidence>
<keyword evidence="1" id="KW-1003">Cell membrane</keyword>
<dbReference type="eggNOG" id="ENOG5033A7D">
    <property type="taxonomic scope" value="Bacteria"/>
</dbReference>
<comment type="caution">
    <text evidence="6">The sequence shown here is derived from an EMBL/GenBank/DDBJ whole genome shotgun (WGS) entry which is preliminary data.</text>
</comment>
<dbReference type="Proteomes" id="UP000003973">
    <property type="component" value="Unassembled WGS sequence"/>
</dbReference>
<dbReference type="RefSeq" id="WP_005876380.1">
    <property type="nucleotide sequence ID" value="NZ_CABMNL010000001.1"/>
</dbReference>
<evidence type="ECO:0000256" key="5">
    <source>
        <dbReference type="SAM" id="Phobius"/>
    </source>
</evidence>
<evidence type="ECO:0000313" key="6">
    <source>
        <dbReference type="EMBL" id="EEO27407.1"/>
    </source>
</evidence>
<keyword evidence="4 5" id="KW-0472">Membrane</keyword>
<keyword evidence="7" id="KW-1185">Reference proteome</keyword>
<keyword evidence="2 5" id="KW-0812">Transmembrane</keyword>
<evidence type="ECO:0000256" key="4">
    <source>
        <dbReference type="ARBA" id="ARBA00023136"/>
    </source>
</evidence>
<dbReference type="Pfam" id="PF07869">
    <property type="entry name" value="DUF1656"/>
    <property type="match status" value="1"/>
</dbReference>
<dbReference type="HOGENOM" id="CLU_188292_1_0_4"/>
<evidence type="ECO:0008006" key="8">
    <source>
        <dbReference type="Google" id="ProtNLM"/>
    </source>
</evidence>
<keyword evidence="3 5" id="KW-1133">Transmembrane helix</keyword>
<accession>C3X2H1</accession>
<feature type="transmembrane region" description="Helical" evidence="5">
    <location>
        <begin position="12"/>
        <end position="34"/>
    </location>
</feature>
<evidence type="ECO:0000256" key="3">
    <source>
        <dbReference type="ARBA" id="ARBA00022989"/>
    </source>
</evidence>
<evidence type="ECO:0000256" key="2">
    <source>
        <dbReference type="ARBA" id="ARBA00022692"/>
    </source>
</evidence>
<sequence length="69" mass="7990">MTGEFSFFGMYFPWLMLTSLLALVATRLISIFLARMGFYRHVWHPPLFDVALFLVVLGIFVTLFNLGRS</sequence>
<dbReference type="EMBL" id="ACDP02000026">
    <property type="protein sequence ID" value="EEO27407.1"/>
    <property type="molecule type" value="Genomic_DNA"/>
</dbReference>
<evidence type="ECO:0000256" key="1">
    <source>
        <dbReference type="ARBA" id="ARBA00022475"/>
    </source>
</evidence>
<gene>
    <name evidence="6" type="ORF">OFAG_00560</name>
</gene>